<keyword evidence="2" id="KW-0645">Protease</keyword>
<dbReference type="Gene3D" id="3.40.50.1820">
    <property type="entry name" value="alpha/beta hydrolase"/>
    <property type="match status" value="1"/>
</dbReference>
<dbReference type="SUPFAM" id="SSF53474">
    <property type="entry name" value="alpha/beta-Hydrolases"/>
    <property type="match status" value="1"/>
</dbReference>
<dbReference type="InterPro" id="IPR029058">
    <property type="entry name" value="AB_hydrolase_fold"/>
</dbReference>
<sequence>MLKLIAVILSLTFVIAQNPDVISNLPGLQSKINFKQYSGYIPSSASGERNLFYWFVESQSNPSTDPVVLWMNGGPGCSSLDGLLTEHGPFLVNGDGRTLRQNSNSWNRVANMLYLEAPAGVGYSYTKSKDTVYNDNEMANDVYAFLLNFFKKYPQFVKNPFFVSGESYAGHYVPVCTSRILEGIKLGRDVPINLQGFLVGNGVTDQESDQNSVPTYIYHHALTSQDEYDNAVNKCHGDFYRNAADKDCEEALADLRKAAGKVNVYDIYSPCIDTGNNQNQIVTGSSILTPWLRNPGANLNPPCVNGSSVISYLNRGDVKQALHAHLEIRWEICNDFIITVYDWTYQTMLPFYEKILGAGIRGLVYSGDADMAVNQLGTQTAINKLQKNVGAKSTRSWSSWSVSGSPQVAGYIKQWNNNLTYLTIKGAGHMVPSSKPEESLYFFTKFIRNEKI</sequence>
<organism evidence="3 4">
    <name type="scientific">Acrasis kona</name>
    <dbReference type="NCBI Taxonomy" id="1008807"/>
    <lineage>
        <taxon>Eukaryota</taxon>
        <taxon>Discoba</taxon>
        <taxon>Heterolobosea</taxon>
        <taxon>Tetramitia</taxon>
        <taxon>Eutetramitia</taxon>
        <taxon>Acrasidae</taxon>
        <taxon>Acrasis</taxon>
    </lineage>
</organism>
<dbReference type="EMBL" id="JAOPGA020001833">
    <property type="protein sequence ID" value="KAL0491625.1"/>
    <property type="molecule type" value="Genomic_DNA"/>
</dbReference>
<accession>A0AAW2ZS35</accession>
<keyword evidence="2" id="KW-0732">Signal</keyword>
<feature type="chain" id="PRO_5043088489" description="Carboxypeptidase" evidence="2">
    <location>
        <begin position="17"/>
        <end position="452"/>
    </location>
</feature>
<dbReference type="InterPro" id="IPR001563">
    <property type="entry name" value="Peptidase_S10"/>
</dbReference>
<dbReference type="Proteomes" id="UP001431209">
    <property type="component" value="Unassembled WGS sequence"/>
</dbReference>
<dbReference type="PROSITE" id="PS00131">
    <property type="entry name" value="CARBOXYPEPT_SER_SER"/>
    <property type="match status" value="1"/>
</dbReference>
<gene>
    <name evidence="3" type="ORF">AKO1_010307</name>
</gene>
<name>A0AAW2ZS35_9EUKA</name>
<dbReference type="PANTHER" id="PTHR11802">
    <property type="entry name" value="SERINE PROTEASE FAMILY S10 SERINE CARBOXYPEPTIDASE"/>
    <property type="match status" value="1"/>
</dbReference>
<keyword evidence="4" id="KW-1185">Reference proteome</keyword>
<dbReference type="InterPro" id="IPR033124">
    <property type="entry name" value="Ser_caboxypep_his_AS"/>
</dbReference>
<reference evidence="3 4" key="1">
    <citation type="submission" date="2024-03" db="EMBL/GenBank/DDBJ databases">
        <title>The Acrasis kona genome and developmental transcriptomes reveal deep origins of eukaryotic multicellular pathways.</title>
        <authorList>
            <person name="Sheikh S."/>
            <person name="Fu C.-J."/>
            <person name="Brown M.W."/>
            <person name="Baldauf S.L."/>
        </authorList>
    </citation>
    <scope>NUCLEOTIDE SEQUENCE [LARGE SCALE GENOMIC DNA]</scope>
    <source>
        <strain evidence="3 4">ATCC MYA-3509</strain>
    </source>
</reference>
<keyword evidence="2" id="KW-0121">Carboxypeptidase</keyword>
<evidence type="ECO:0000313" key="4">
    <source>
        <dbReference type="Proteomes" id="UP001431209"/>
    </source>
</evidence>
<evidence type="ECO:0000313" key="3">
    <source>
        <dbReference type="EMBL" id="KAL0491625.1"/>
    </source>
</evidence>
<dbReference type="EC" id="3.4.16.-" evidence="2"/>
<keyword evidence="2" id="KW-0378">Hydrolase</keyword>
<dbReference type="InterPro" id="IPR018202">
    <property type="entry name" value="Ser_caboxypep_ser_AS"/>
</dbReference>
<evidence type="ECO:0000256" key="2">
    <source>
        <dbReference type="RuleBase" id="RU361156"/>
    </source>
</evidence>
<feature type="signal peptide" evidence="2">
    <location>
        <begin position="1"/>
        <end position="16"/>
    </location>
</feature>
<dbReference type="GO" id="GO:0006508">
    <property type="term" value="P:proteolysis"/>
    <property type="evidence" value="ECO:0007669"/>
    <property type="project" value="UniProtKB-KW"/>
</dbReference>
<dbReference type="AlphaFoldDB" id="A0AAW2ZS35"/>
<comment type="caution">
    <text evidence="3">The sequence shown here is derived from an EMBL/GenBank/DDBJ whole genome shotgun (WGS) entry which is preliminary data.</text>
</comment>
<evidence type="ECO:0000256" key="1">
    <source>
        <dbReference type="ARBA" id="ARBA00009431"/>
    </source>
</evidence>
<proteinExistence type="inferred from homology"/>
<dbReference type="PROSITE" id="PS00560">
    <property type="entry name" value="CARBOXYPEPT_SER_HIS"/>
    <property type="match status" value="1"/>
</dbReference>
<dbReference type="GO" id="GO:0004185">
    <property type="term" value="F:serine-type carboxypeptidase activity"/>
    <property type="evidence" value="ECO:0007669"/>
    <property type="project" value="UniProtKB-UniRule"/>
</dbReference>
<comment type="similarity">
    <text evidence="1 2">Belongs to the peptidase S10 family.</text>
</comment>
<dbReference type="Pfam" id="PF00450">
    <property type="entry name" value="Peptidase_S10"/>
    <property type="match status" value="1"/>
</dbReference>
<dbReference type="PRINTS" id="PR00724">
    <property type="entry name" value="CRBOXYPTASEC"/>
</dbReference>
<protein>
    <recommendedName>
        <fullName evidence="2">Carboxypeptidase</fullName>
        <ecNumber evidence="2">3.4.16.-</ecNumber>
    </recommendedName>
</protein>
<dbReference type="PANTHER" id="PTHR11802:SF201">
    <property type="entry name" value="CARBOXYPEPTIDASE"/>
    <property type="match status" value="1"/>
</dbReference>